<name>A0A0A9TUS4_ARUDO</name>
<accession>A0A0A9TUS4</accession>
<organism evidence="1">
    <name type="scientific">Arundo donax</name>
    <name type="common">Giant reed</name>
    <name type="synonym">Donax arundinaceus</name>
    <dbReference type="NCBI Taxonomy" id="35708"/>
    <lineage>
        <taxon>Eukaryota</taxon>
        <taxon>Viridiplantae</taxon>
        <taxon>Streptophyta</taxon>
        <taxon>Embryophyta</taxon>
        <taxon>Tracheophyta</taxon>
        <taxon>Spermatophyta</taxon>
        <taxon>Magnoliopsida</taxon>
        <taxon>Liliopsida</taxon>
        <taxon>Poales</taxon>
        <taxon>Poaceae</taxon>
        <taxon>PACMAD clade</taxon>
        <taxon>Arundinoideae</taxon>
        <taxon>Arundineae</taxon>
        <taxon>Arundo</taxon>
    </lineage>
</organism>
<dbReference type="AlphaFoldDB" id="A0A0A9TUS4"/>
<proteinExistence type="predicted"/>
<dbReference type="EMBL" id="GBRH01282210">
    <property type="protein sequence ID" value="JAD15685.1"/>
    <property type="molecule type" value="Transcribed_RNA"/>
</dbReference>
<reference evidence="1" key="2">
    <citation type="journal article" date="2015" name="Data Brief">
        <title>Shoot transcriptome of the giant reed, Arundo donax.</title>
        <authorList>
            <person name="Barrero R.A."/>
            <person name="Guerrero F.D."/>
            <person name="Moolhuijzen P."/>
            <person name="Goolsby J.A."/>
            <person name="Tidwell J."/>
            <person name="Bellgard S.E."/>
            <person name="Bellgard M.I."/>
        </authorList>
    </citation>
    <scope>NUCLEOTIDE SEQUENCE</scope>
    <source>
        <tissue evidence="1">Shoot tissue taken approximately 20 cm above the soil surface</tissue>
    </source>
</reference>
<reference evidence="1" key="1">
    <citation type="submission" date="2014-09" db="EMBL/GenBank/DDBJ databases">
        <authorList>
            <person name="Magalhaes I.L.F."/>
            <person name="Oliveira U."/>
            <person name="Santos F.R."/>
            <person name="Vidigal T.H.D.A."/>
            <person name="Brescovit A.D."/>
            <person name="Santos A.J."/>
        </authorList>
    </citation>
    <scope>NUCLEOTIDE SEQUENCE</scope>
    <source>
        <tissue evidence="1">Shoot tissue taken approximately 20 cm above the soil surface</tissue>
    </source>
</reference>
<evidence type="ECO:0000313" key="1">
    <source>
        <dbReference type="EMBL" id="JAD15685.1"/>
    </source>
</evidence>
<sequence length="125" mass="13557">MKTLHTALQGAKSKIKHFGLSNINIIEYVQGSFVLSANTRNKLMLYYQSMVHGSGITIPNQLSKAILVTCSSQKTLNRSALPPGTCIAPMSRARSGARTGGGRQMRKGMAPVSAQCRPWRPSRSP</sequence>
<protein>
    <submittedName>
        <fullName evidence="1">Uncharacterized protein</fullName>
    </submittedName>
</protein>